<feature type="domain" description="Cytochrome c-552/4" evidence="2">
    <location>
        <begin position="39"/>
        <end position="78"/>
    </location>
</feature>
<keyword evidence="1" id="KW-0732">Signal</keyword>
<dbReference type="InParanoid" id="G0EDH2"/>
<dbReference type="Pfam" id="PF13435">
    <property type="entry name" value="Cytochrome_C554"/>
    <property type="match status" value="1"/>
</dbReference>
<dbReference type="EMBL" id="CP002838">
    <property type="protein sequence ID" value="AEM38657.1"/>
    <property type="molecule type" value="Genomic_DNA"/>
</dbReference>
<evidence type="ECO:0000259" key="2">
    <source>
        <dbReference type="Pfam" id="PF13435"/>
    </source>
</evidence>
<dbReference type="InterPro" id="IPR023155">
    <property type="entry name" value="Cyt_c-552/4"/>
</dbReference>
<proteinExistence type="predicted"/>
<protein>
    <recommendedName>
        <fullName evidence="2">Cytochrome c-552/4 domain-containing protein</fullName>
    </recommendedName>
</protein>
<dbReference type="Pfam" id="PF13447">
    <property type="entry name" value="Multi-haem_cyto"/>
    <property type="match status" value="1"/>
</dbReference>
<dbReference type="SUPFAM" id="SSF48695">
    <property type="entry name" value="Multiheme cytochromes"/>
    <property type="match status" value="1"/>
</dbReference>
<dbReference type="Gene3D" id="1.10.780.10">
    <property type="entry name" value="Hydroxylamine Oxidoreductase, Chain A, domain 1"/>
    <property type="match status" value="1"/>
</dbReference>
<dbReference type="GeneID" id="11139256"/>
<dbReference type="InterPro" id="IPR036280">
    <property type="entry name" value="Multihaem_cyt_sf"/>
</dbReference>
<dbReference type="Gene3D" id="1.20.850.10">
    <property type="entry name" value="Hydroxylamine Oxidoreductase, Chain A, domain 2"/>
    <property type="match status" value="1"/>
</dbReference>
<organism evidence="3 4">
    <name type="scientific">Pyrolobus fumarii (strain DSM 11204 / 1A)</name>
    <dbReference type="NCBI Taxonomy" id="694429"/>
    <lineage>
        <taxon>Archaea</taxon>
        <taxon>Thermoproteota</taxon>
        <taxon>Thermoprotei</taxon>
        <taxon>Desulfurococcales</taxon>
        <taxon>Pyrodictiaceae</taxon>
        <taxon>Pyrolobus</taxon>
    </lineage>
</organism>
<dbReference type="KEGG" id="pfm:Pyrfu_0788"/>
<dbReference type="AlphaFoldDB" id="G0EDH2"/>
<dbReference type="InterPro" id="IPR051829">
    <property type="entry name" value="Multiheme_Cytochr_ET"/>
</dbReference>
<dbReference type="OrthoDB" id="140732at2157"/>
<reference evidence="3 4" key="1">
    <citation type="journal article" date="2011" name="Stand. Genomic Sci.">
        <title>Complete genome sequence of the hyperthermophilic chemolithoautotroph Pyrolobus fumarii type strain (1A).</title>
        <authorList>
            <person name="Anderson I."/>
            <person name="Goker M."/>
            <person name="Nolan M."/>
            <person name="Lucas S."/>
            <person name="Hammon N."/>
            <person name="Deshpande S."/>
            <person name="Cheng J.F."/>
            <person name="Tapia R."/>
            <person name="Han C."/>
            <person name="Goodwin L."/>
            <person name="Pitluck S."/>
            <person name="Huntemann M."/>
            <person name="Liolios K."/>
            <person name="Ivanova N."/>
            <person name="Pagani I."/>
            <person name="Mavromatis K."/>
            <person name="Ovchinikova G."/>
            <person name="Pati A."/>
            <person name="Chen A."/>
            <person name="Palaniappan K."/>
            <person name="Land M."/>
            <person name="Hauser L."/>
            <person name="Brambilla E.M."/>
            <person name="Huber H."/>
            <person name="Yasawong M."/>
            <person name="Rohde M."/>
            <person name="Spring S."/>
            <person name="Abt B."/>
            <person name="Sikorski J."/>
            <person name="Wirth R."/>
            <person name="Detter J.C."/>
            <person name="Woyke T."/>
            <person name="Bristow J."/>
            <person name="Eisen J.A."/>
            <person name="Markowitz V."/>
            <person name="Hugenholtz P."/>
            <person name="Kyrpides N.C."/>
            <person name="Klenk H.P."/>
            <person name="Lapidus A."/>
        </authorList>
    </citation>
    <scope>NUCLEOTIDE SEQUENCE [LARGE SCALE GENOMIC DNA]</scope>
    <source>
        <strain evidence="4">DSM 11204 / 1A</strain>
    </source>
</reference>
<dbReference type="HOGENOM" id="CLU_017567_0_0_2"/>
<gene>
    <name evidence="3" type="ordered locus">Pyrfu_0788</name>
</gene>
<dbReference type="PANTHER" id="PTHR35038">
    <property type="entry name" value="DISSIMILATORY SULFITE REDUCTASE SIRA"/>
    <property type="match status" value="1"/>
</dbReference>
<dbReference type="eggNOG" id="arCOG07617">
    <property type="taxonomic scope" value="Archaea"/>
</dbReference>
<evidence type="ECO:0000256" key="1">
    <source>
        <dbReference type="ARBA" id="ARBA00022729"/>
    </source>
</evidence>
<evidence type="ECO:0000313" key="3">
    <source>
        <dbReference type="EMBL" id="AEM38657.1"/>
    </source>
</evidence>
<name>G0EDH2_PYRF1</name>
<dbReference type="Proteomes" id="UP000001037">
    <property type="component" value="Chromosome"/>
</dbReference>
<keyword evidence="4" id="KW-1185">Reference proteome</keyword>
<dbReference type="STRING" id="694429.Pyrfu_0788"/>
<dbReference type="RefSeq" id="WP_014026334.1">
    <property type="nucleotide sequence ID" value="NC_015931.1"/>
</dbReference>
<accession>G0EDH2</accession>
<sequence length="666" mass="74904">MRRVALATLSLFIALLLASGIATAMTFEWGDYINLAGVKLTKESQDCVECHLRATPFIVYDWYKSKHRIVGVGCYECHAAQPGTRPDVFEHYGYYITLVVTPKQCGRCHPSIAEEFQKSVHAFAGLHAYALSEFPAYWTIVAAQFGWTEDFKLPKEYIVTEWVPEIVREFTGDNEYGKEVLYGDPTNAIIPYNPLGLDIDNYRVTKALYIWGIRGCLGCHGVRLDVKDAFAYPSLDELMKYMKEGKAPDKVIFDPAFVTNHGIGRVNPDGSLGSCEACHPYHSFSVKIARKGAYQACGRCHTGPDHPNDEQWSKSVHGAIFWGEAEDWDWDKPVNNWVPGRDFRAPTCVTCHMAAVYNERGEVKYASSHDVAIISKFKLGRWLVTLPRLPGLPDPAFPGATATQPAVFKSPTTGEEIKLVYPEPDWKARRQRAIDMCAQCHTKRYAASWLKTYDWMIILVDYMRDKYVLDIVTKLQEKGLFTPMDKWIVRNLGAMANRPTKMSAAHFGPDFVWWEGIMHFAEKIEEWLIDLYERPAIRKKAPEIIEEIEHILPWLKEQFEGETGATGATATMSKVEKELVVSEIEKTVNTLITQLPEVKEYVKKIEGSEAKEAIVKPLVTDVPVKTDGAVKVLKVDVGEEGGSTNALASLLALAFGMVAFAVRRVA</sequence>
<evidence type="ECO:0000313" key="4">
    <source>
        <dbReference type="Proteomes" id="UP000001037"/>
    </source>
</evidence>